<organism evidence="10 11">
    <name type="scientific">Flavimobilis rhizosphaerae</name>
    <dbReference type="NCBI Taxonomy" id="2775421"/>
    <lineage>
        <taxon>Bacteria</taxon>
        <taxon>Bacillati</taxon>
        <taxon>Actinomycetota</taxon>
        <taxon>Actinomycetes</taxon>
        <taxon>Micrococcales</taxon>
        <taxon>Jonesiaceae</taxon>
        <taxon>Flavimobilis</taxon>
    </lineage>
</organism>
<proteinExistence type="inferred from homology"/>
<keyword evidence="4 9" id="KW-0808">Transferase</keyword>
<keyword evidence="6 9" id="KW-0418">Kinase</keyword>
<protein>
    <recommendedName>
        <fullName evidence="3 9">Gluconokinase</fullName>
        <ecNumber evidence="3 9">2.7.1.12</ecNumber>
    </recommendedName>
</protein>
<dbReference type="SUPFAM" id="SSF52540">
    <property type="entry name" value="P-loop containing nucleoside triphosphate hydrolases"/>
    <property type="match status" value="1"/>
</dbReference>
<comment type="similarity">
    <text evidence="2 9">Belongs to the gluconokinase GntK/GntV family.</text>
</comment>
<dbReference type="InterPro" id="IPR006001">
    <property type="entry name" value="Therm_gnt_kin"/>
</dbReference>
<evidence type="ECO:0000256" key="4">
    <source>
        <dbReference type="ARBA" id="ARBA00022679"/>
    </source>
</evidence>
<accession>A0ABR9DNZ2</accession>
<keyword evidence="7 9" id="KW-0067">ATP-binding</keyword>
<dbReference type="EMBL" id="JACZDF010000001">
    <property type="protein sequence ID" value="MBD9698156.1"/>
    <property type="molecule type" value="Genomic_DNA"/>
</dbReference>
<sequence length="198" mass="20321">MTHSTSDTPPPRIVVMGVSGCGKSTVATLLAARLGVPYVDADDLHPAANVARMSAGIQLTDDDRAPWLDTVAAAIAAAPDGVVVACSALRRSYRDRLRAGAPGTVVVHLDGTPELLAARIGARTDHFMPASLLGTQLATLESLADDEPGTVLDVTATPDELADAAATWWRDHGSAPAIAQASGLAQVTETGANGRARP</sequence>
<keyword evidence="5 9" id="KW-0547">Nucleotide-binding</keyword>
<dbReference type="CDD" id="cd02021">
    <property type="entry name" value="GntK"/>
    <property type="match status" value="1"/>
</dbReference>
<evidence type="ECO:0000256" key="7">
    <source>
        <dbReference type="ARBA" id="ARBA00022840"/>
    </source>
</evidence>
<dbReference type="PANTHER" id="PTHR43442:SF3">
    <property type="entry name" value="GLUCONOKINASE-RELATED"/>
    <property type="match status" value="1"/>
</dbReference>
<dbReference type="Proteomes" id="UP000642107">
    <property type="component" value="Unassembled WGS sequence"/>
</dbReference>
<dbReference type="InterPro" id="IPR027417">
    <property type="entry name" value="P-loop_NTPase"/>
</dbReference>
<evidence type="ECO:0000256" key="3">
    <source>
        <dbReference type="ARBA" id="ARBA00012054"/>
    </source>
</evidence>
<dbReference type="EC" id="2.7.1.12" evidence="3 9"/>
<dbReference type="NCBIfam" id="TIGR01313">
    <property type="entry name" value="therm_gnt_kin"/>
    <property type="match status" value="1"/>
</dbReference>
<comment type="catalytic activity">
    <reaction evidence="8 9">
        <text>D-gluconate + ATP = 6-phospho-D-gluconate + ADP + H(+)</text>
        <dbReference type="Rhea" id="RHEA:19433"/>
        <dbReference type="ChEBI" id="CHEBI:15378"/>
        <dbReference type="ChEBI" id="CHEBI:18391"/>
        <dbReference type="ChEBI" id="CHEBI:30616"/>
        <dbReference type="ChEBI" id="CHEBI:58759"/>
        <dbReference type="ChEBI" id="CHEBI:456216"/>
        <dbReference type="EC" id="2.7.1.12"/>
    </reaction>
</comment>
<reference evidence="10 11" key="1">
    <citation type="submission" date="2020-09" db="EMBL/GenBank/DDBJ databases">
        <title>Flavimobilis rhizosphaerae sp. nov., isolated from rhizosphere soil of Spartina alterniflora.</title>
        <authorList>
            <person name="Hanqin C."/>
        </authorList>
    </citation>
    <scope>NUCLEOTIDE SEQUENCE [LARGE SCALE GENOMIC DNA]</scope>
    <source>
        <strain evidence="10 11">GY 10621</strain>
    </source>
</reference>
<evidence type="ECO:0000256" key="8">
    <source>
        <dbReference type="ARBA" id="ARBA00048090"/>
    </source>
</evidence>
<name>A0ABR9DNZ2_9MICO</name>
<evidence type="ECO:0000256" key="5">
    <source>
        <dbReference type="ARBA" id="ARBA00022741"/>
    </source>
</evidence>
<evidence type="ECO:0000256" key="9">
    <source>
        <dbReference type="RuleBase" id="RU363066"/>
    </source>
</evidence>
<dbReference type="RefSeq" id="WP_192277107.1">
    <property type="nucleotide sequence ID" value="NZ_JACZDF010000001.1"/>
</dbReference>
<dbReference type="PANTHER" id="PTHR43442">
    <property type="entry name" value="GLUCONOKINASE-RELATED"/>
    <property type="match status" value="1"/>
</dbReference>
<gene>
    <name evidence="10" type="ORF">IGS67_01420</name>
</gene>
<evidence type="ECO:0000313" key="10">
    <source>
        <dbReference type="EMBL" id="MBD9698156.1"/>
    </source>
</evidence>
<evidence type="ECO:0000256" key="2">
    <source>
        <dbReference type="ARBA" id="ARBA00008420"/>
    </source>
</evidence>
<evidence type="ECO:0000313" key="11">
    <source>
        <dbReference type="Proteomes" id="UP000642107"/>
    </source>
</evidence>
<evidence type="ECO:0000256" key="1">
    <source>
        <dbReference type="ARBA" id="ARBA00004761"/>
    </source>
</evidence>
<comment type="caution">
    <text evidence="10">The sequence shown here is derived from an EMBL/GenBank/DDBJ whole genome shotgun (WGS) entry which is preliminary data.</text>
</comment>
<comment type="pathway">
    <text evidence="1">Carbohydrate acid metabolism.</text>
</comment>
<keyword evidence="11" id="KW-1185">Reference proteome</keyword>
<evidence type="ECO:0000256" key="6">
    <source>
        <dbReference type="ARBA" id="ARBA00022777"/>
    </source>
</evidence>
<dbReference type="Gene3D" id="3.40.50.300">
    <property type="entry name" value="P-loop containing nucleotide triphosphate hydrolases"/>
    <property type="match status" value="1"/>
</dbReference>
<dbReference type="Pfam" id="PF13671">
    <property type="entry name" value="AAA_33"/>
    <property type="match status" value="1"/>
</dbReference>